<dbReference type="InterPro" id="IPR003593">
    <property type="entry name" value="AAA+_ATPase"/>
</dbReference>
<dbReference type="AlphaFoldDB" id="A0A4Q9DHW0"/>
<name>A0A4Q9DHW0_9BACL</name>
<dbReference type="SUPFAM" id="SSF52540">
    <property type="entry name" value="P-loop containing nucleoside triphosphate hydrolases"/>
    <property type="match status" value="1"/>
</dbReference>
<proteinExistence type="predicted"/>
<keyword evidence="1" id="KW-0175">Coiled coil</keyword>
<dbReference type="OrthoDB" id="182489at2"/>
<keyword evidence="3" id="KW-0547">Nucleotide-binding</keyword>
<dbReference type="Pfam" id="PF13191">
    <property type="entry name" value="AAA_16"/>
    <property type="match status" value="1"/>
</dbReference>
<keyword evidence="3" id="KW-0067">ATP-binding</keyword>
<dbReference type="SMART" id="SM00382">
    <property type="entry name" value="AAA"/>
    <property type="match status" value="1"/>
</dbReference>
<dbReference type="EMBL" id="SIRE01000023">
    <property type="protein sequence ID" value="TBL72638.1"/>
    <property type="molecule type" value="Genomic_DNA"/>
</dbReference>
<reference evidence="3 4" key="1">
    <citation type="submission" date="2019-02" db="EMBL/GenBank/DDBJ databases">
        <title>Paenibacillus sp. nov., isolated from surface-sterilized tissue of Thalictrum simplex L.</title>
        <authorList>
            <person name="Tuo L."/>
        </authorList>
    </citation>
    <scope>NUCLEOTIDE SEQUENCE [LARGE SCALE GENOMIC DNA]</scope>
    <source>
        <strain evidence="3 4">N2SHLJ1</strain>
    </source>
</reference>
<gene>
    <name evidence="3" type="ORF">EYB31_28195</name>
</gene>
<evidence type="ECO:0000313" key="3">
    <source>
        <dbReference type="EMBL" id="TBL72638.1"/>
    </source>
</evidence>
<keyword evidence="4" id="KW-1185">Reference proteome</keyword>
<evidence type="ECO:0000259" key="2">
    <source>
        <dbReference type="SMART" id="SM00382"/>
    </source>
</evidence>
<dbReference type="Gene3D" id="3.40.50.300">
    <property type="entry name" value="P-loop containing nucleotide triphosphate hydrolases"/>
    <property type="match status" value="1"/>
</dbReference>
<comment type="caution">
    <text evidence="3">The sequence shown here is derived from an EMBL/GenBank/DDBJ whole genome shotgun (WGS) entry which is preliminary data.</text>
</comment>
<feature type="domain" description="AAA+ ATPase" evidence="2">
    <location>
        <begin position="45"/>
        <end position="207"/>
    </location>
</feature>
<organism evidence="3 4">
    <name type="scientific">Paenibacillus thalictri</name>
    <dbReference type="NCBI Taxonomy" id="2527873"/>
    <lineage>
        <taxon>Bacteria</taxon>
        <taxon>Bacillati</taxon>
        <taxon>Bacillota</taxon>
        <taxon>Bacilli</taxon>
        <taxon>Bacillales</taxon>
        <taxon>Paenibacillaceae</taxon>
        <taxon>Paenibacillus</taxon>
    </lineage>
</organism>
<evidence type="ECO:0000313" key="4">
    <source>
        <dbReference type="Proteomes" id="UP000293142"/>
    </source>
</evidence>
<feature type="coiled-coil region" evidence="1">
    <location>
        <begin position="382"/>
        <end position="409"/>
    </location>
</feature>
<dbReference type="Proteomes" id="UP000293142">
    <property type="component" value="Unassembled WGS sequence"/>
</dbReference>
<protein>
    <submittedName>
        <fullName evidence="3">ATP-binding protein</fullName>
    </submittedName>
</protein>
<dbReference type="InterPro" id="IPR041664">
    <property type="entry name" value="AAA_16"/>
</dbReference>
<dbReference type="InterPro" id="IPR027417">
    <property type="entry name" value="P-loop_NTPase"/>
</dbReference>
<sequence>MEGNGSDMRVRTIKEVLEAEESRLFVGRQAELNELENWLAARDESWRLVYIHGLGGIGKSALLKMFMRRNSDRTFIHLDGSRNSLNPASLLTHIDCCLGGQENSGEGEKDEQERLADIINRLNRQAERKSPLILLMDTLEESASIEDWLRQRLLPSLSSSIRVVMAGRFPLGDAWGRSGWSSAIHSIHLQPLSRRAADEYMAARGCLDPGLRLRIKKIAGGIPLALSLACAAGGFAGGPQNVSDEWWLSDTIGILMKSVLTGMREEPYQTMLDAACMLWKFDQQTVERIVGRTLDDAHFHAFCRMPFVVKFGGGWRLDDTVRYWAEYDLRKRKPETYEAYRLRADSAWEDTSVWSGKALDCDPTGPPLEAAAESVGTVVLPLERLERLVKQLLQQYGRLEKSAELLSAAEPLLKRDGGEAAALKPEPVGMAGGIRLLFEQALRQLEEGGASENLYADIVRHAYIRRIGTHEAVAERLGLPTRSYYRSLHKAVEQFTLNVARTLKMET</sequence>
<accession>A0A4Q9DHW0</accession>
<dbReference type="GO" id="GO:0005524">
    <property type="term" value="F:ATP binding"/>
    <property type="evidence" value="ECO:0007669"/>
    <property type="project" value="UniProtKB-KW"/>
</dbReference>
<evidence type="ECO:0000256" key="1">
    <source>
        <dbReference type="SAM" id="Coils"/>
    </source>
</evidence>